<proteinExistence type="predicted"/>
<dbReference type="AlphaFoldDB" id="A0AAV9RGS8"/>
<reference evidence="4 5" key="1">
    <citation type="submission" date="2021-06" db="EMBL/GenBank/DDBJ databases">
        <authorList>
            <person name="Palmer J.M."/>
        </authorList>
    </citation>
    <scope>NUCLEOTIDE SEQUENCE [LARGE SCALE GENOMIC DNA]</scope>
    <source>
        <strain evidence="4 5">MEX-2019</strain>
        <tissue evidence="4">Muscle</tissue>
    </source>
</reference>
<accession>A0AAV9RGS8</accession>
<dbReference type="InterPro" id="IPR036322">
    <property type="entry name" value="WD40_repeat_dom_sf"/>
</dbReference>
<dbReference type="GO" id="GO:0008017">
    <property type="term" value="F:microtubule binding"/>
    <property type="evidence" value="ECO:0007669"/>
    <property type="project" value="TreeGrafter"/>
</dbReference>
<sequence>MQTVSILRDIHTHGVACLAFDSDGQRLASVGLDAKNTVCIWDWRRGRVLAMATGHSDRIFDICWDPLQTSRLVSCGVKHIKLDGMFPPPIDLADKWQTSARDHWVQWQIEEATRDLPNDLKVLPSPRLLEKVECEPSVGEAEMPVPFFCLCSGFLCLLPSLPAVDAAIVRQHLLLFQGIWPTLPSLLVAAEQAKPGPSERGMDLFTYLSLEAEKMLRRTAGLAVQQLAYDSSRLAILAPGTGPRRHDNSAPSPQSRELFQQRGHGCKQLPVPCNMQPAGVSSPAPV</sequence>
<dbReference type="PANTHER" id="PTHR13720">
    <property type="entry name" value="WD-40 REPEAT PROTEIN"/>
    <property type="match status" value="1"/>
</dbReference>
<evidence type="ECO:0000256" key="3">
    <source>
        <dbReference type="SAM" id="MobiDB-lite"/>
    </source>
</evidence>
<gene>
    <name evidence="4" type="ORF">CRENBAI_002207</name>
</gene>
<dbReference type="EMBL" id="JAHHUM010001836">
    <property type="protein sequence ID" value="KAK5608229.1"/>
    <property type="molecule type" value="Genomic_DNA"/>
</dbReference>
<feature type="compositionally biased region" description="Polar residues" evidence="3">
    <location>
        <begin position="249"/>
        <end position="258"/>
    </location>
</feature>
<dbReference type="InterPro" id="IPR050630">
    <property type="entry name" value="WD_repeat_EMAP"/>
</dbReference>
<feature type="region of interest" description="Disordered" evidence="3">
    <location>
        <begin position="240"/>
        <end position="263"/>
    </location>
</feature>
<evidence type="ECO:0000256" key="2">
    <source>
        <dbReference type="ARBA" id="ARBA00022737"/>
    </source>
</evidence>
<keyword evidence="5" id="KW-1185">Reference proteome</keyword>
<keyword evidence="2" id="KW-0677">Repeat</keyword>
<organism evidence="4 5">
    <name type="scientific">Crenichthys baileyi</name>
    <name type="common">White River springfish</name>
    <dbReference type="NCBI Taxonomy" id="28760"/>
    <lineage>
        <taxon>Eukaryota</taxon>
        <taxon>Metazoa</taxon>
        <taxon>Chordata</taxon>
        <taxon>Craniata</taxon>
        <taxon>Vertebrata</taxon>
        <taxon>Euteleostomi</taxon>
        <taxon>Actinopterygii</taxon>
        <taxon>Neopterygii</taxon>
        <taxon>Teleostei</taxon>
        <taxon>Neoteleostei</taxon>
        <taxon>Acanthomorphata</taxon>
        <taxon>Ovalentaria</taxon>
        <taxon>Atherinomorphae</taxon>
        <taxon>Cyprinodontiformes</taxon>
        <taxon>Goodeidae</taxon>
        <taxon>Crenichthys</taxon>
    </lineage>
</organism>
<evidence type="ECO:0000313" key="4">
    <source>
        <dbReference type="EMBL" id="KAK5608229.1"/>
    </source>
</evidence>
<dbReference type="Proteomes" id="UP001311232">
    <property type="component" value="Unassembled WGS sequence"/>
</dbReference>
<dbReference type="Pfam" id="PF00400">
    <property type="entry name" value="WD40"/>
    <property type="match status" value="1"/>
</dbReference>
<evidence type="ECO:0000313" key="5">
    <source>
        <dbReference type="Proteomes" id="UP001311232"/>
    </source>
</evidence>
<dbReference type="InterPro" id="IPR001680">
    <property type="entry name" value="WD40_rpt"/>
</dbReference>
<dbReference type="InterPro" id="IPR015943">
    <property type="entry name" value="WD40/YVTN_repeat-like_dom_sf"/>
</dbReference>
<comment type="caution">
    <text evidence="4">The sequence shown here is derived from an EMBL/GenBank/DDBJ whole genome shotgun (WGS) entry which is preliminary data.</text>
</comment>
<evidence type="ECO:0000256" key="1">
    <source>
        <dbReference type="ARBA" id="ARBA00022574"/>
    </source>
</evidence>
<name>A0AAV9RGS8_9TELE</name>
<keyword evidence="1" id="KW-0853">WD repeat</keyword>
<protein>
    <submittedName>
        <fullName evidence="4">Uncharacterized protein</fullName>
    </submittedName>
</protein>
<dbReference type="PANTHER" id="PTHR13720:SF33">
    <property type="entry name" value="HELP DOMAIN-CONTAINING PROTEIN"/>
    <property type="match status" value="1"/>
</dbReference>
<dbReference type="SUPFAM" id="SSF50978">
    <property type="entry name" value="WD40 repeat-like"/>
    <property type="match status" value="1"/>
</dbReference>
<dbReference type="Gene3D" id="2.130.10.10">
    <property type="entry name" value="YVTN repeat-like/Quinoprotein amine dehydrogenase"/>
    <property type="match status" value="1"/>
</dbReference>
<dbReference type="SMART" id="SM00320">
    <property type="entry name" value="WD40"/>
    <property type="match status" value="2"/>
</dbReference>